<organism evidence="2 3">
    <name type="scientific">Anaerobium acetethylicum</name>
    <dbReference type="NCBI Taxonomy" id="1619234"/>
    <lineage>
        <taxon>Bacteria</taxon>
        <taxon>Bacillati</taxon>
        <taxon>Bacillota</taxon>
        <taxon>Clostridia</taxon>
        <taxon>Lachnospirales</taxon>
        <taxon>Lachnospiraceae</taxon>
        <taxon>Anaerobium</taxon>
    </lineage>
</organism>
<dbReference type="STRING" id="1619234.SAMN05421730_10688"/>
<name>A0A1D3TZA5_9FIRM</name>
<dbReference type="AlphaFoldDB" id="A0A1D3TZA5"/>
<evidence type="ECO:0000313" key="2">
    <source>
        <dbReference type="EMBL" id="SCP99888.1"/>
    </source>
</evidence>
<feature type="domain" description="AbiEi antitoxin N-terminal" evidence="1">
    <location>
        <begin position="12"/>
        <end position="51"/>
    </location>
</feature>
<reference evidence="2 3" key="1">
    <citation type="submission" date="2016-09" db="EMBL/GenBank/DDBJ databases">
        <authorList>
            <person name="Capua I."/>
            <person name="De Benedictis P."/>
            <person name="Joannis T."/>
            <person name="Lombin L.H."/>
            <person name="Cattoli G."/>
        </authorList>
    </citation>
    <scope>NUCLEOTIDE SEQUENCE [LARGE SCALE GENOMIC DNA]</scope>
    <source>
        <strain evidence="2 3">GluBS11</strain>
    </source>
</reference>
<keyword evidence="3" id="KW-1185">Reference proteome</keyword>
<sequence length="197" mass="22951">MTKTEQLDRMTEKNNGYLFTSEVVDAGISKTYLSKYVKENKFERAAQGIYVSDETWIDELYVIQKSNPILIFDMDTALYLHGLTDREYSKIHVSVPKGYNTFRLKEKGLIIHTYDDELYQMGICDVESNYGNLLKTYDKERVICDMVAGRGEVEIQVYQTAMKEYMSSSEKKLNVLLTYAEKMGLRDEIMKYVEVMI</sequence>
<dbReference type="EMBL" id="FMKA01000068">
    <property type="protein sequence ID" value="SCP99888.1"/>
    <property type="molecule type" value="Genomic_DNA"/>
</dbReference>
<evidence type="ECO:0000313" key="3">
    <source>
        <dbReference type="Proteomes" id="UP000199315"/>
    </source>
</evidence>
<dbReference type="InterPro" id="IPR025159">
    <property type="entry name" value="AbiEi_N"/>
</dbReference>
<dbReference type="RefSeq" id="WP_091237099.1">
    <property type="nucleotide sequence ID" value="NZ_FMKA01000068.1"/>
</dbReference>
<protein>
    <submittedName>
        <fullName evidence="2">Transcriptional regulator, predicted component of viral defense system</fullName>
    </submittedName>
</protein>
<dbReference type="Proteomes" id="UP000199315">
    <property type="component" value="Unassembled WGS sequence"/>
</dbReference>
<evidence type="ECO:0000259" key="1">
    <source>
        <dbReference type="Pfam" id="PF13338"/>
    </source>
</evidence>
<proteinExistence type="predicted"/>
<gene>
    <name evidence="2" type="ORF">SAMN05421730_10688</name>
</gene>
<dbReference type="Pfam" id="PF13338">
    <property type="entry name" value="AbiEi_4"/>
    <property type="match status" value="1"/>
</dbReference>
<accession>A0A1D3TZA5</accession>
<dbReference type="OrthoDB" id="9801429at2"/>